<gene>
    <name evidence="2" type="ORF">C7C56_011155</name>
</gene>
<dbReference type="InterPro" id="IPR005097">
    <property type="entry name" value="Sacchrp_dh_NADP-bd"/>
</dbReference>
<dbReference type="EMBL" id="PXWF02000182">
    <property type="protein sequence ID" value="PWF48515.1"/>
    <property type="molecule type" value="Genomic_DNA"/>
</dbReference>
<keyword evidence="3" id="KW-1185">Reference proteome</keyword>
<evidence type="ECO:0000259" key="1">
    <source>
        <dbReference type="Pfam" id="PF03435"/>
    </source>
</evidence>
<reference evidence="2 3" key="1">
    <citation type="submission" date="2018-04" db="EMBL/GenBank/DDBJ databases">
        <title>Massilia violaceinigra sp. nov., a novel purple-pigmented bacterium isolated from Tianshan glacier, Xinjiang, China.</title>
        <authorList>
            <person name="Wang H."/>
        </authorList>
    </citation>
    <scope>NUCLEOTIDE SEQUENCE [LARGE SCALE GENOMIC DNA]</scope>
    <source>
        <strain evidence="2 3">B448-2</strain>
    </source>
</reference>
<dbReference type="AlphaFoldDB" id="A0A2U2HM62"/>
<dbReference type="SUPFAM" id="SSF51735">
    <property type="entry name" value="NAD(P)-binding Rossmann-fold domains"/>
    <property type="match status" value="1"/>
</dbReference>
<dbReference type="RefSeq" id="WP_106757478.1">
    <property type="nucleotide sequence ID" value="NZ_PXWF02000182.1"/>
</dbReference>
<sequence>MSKPPQYDVIVFGATSFVGQILCRVLTEQCAGQFVWAAAGRSRSKLEQVRAQLGPAGVGVPLIVADAASADDMRALCARARLVVSTVGPYALYGEQLVKACAQTGTDYCDLTGEVQWVRRMIECYQDSARASGARIVHCCGFDSIPSDLGVRFLQREARQRFGQPCTSVKMRVKAMAGTVSGGTCASLVNIAREAAADPAVRRELADPYSICPPGHGLSARQNAAARADYDADFKTWTAPFLMAGINTRVVHRSNALLNAAYGREFTYDEATMAKGWLRAQGFTLGIGAFMLALGVAPLRGVIERRVLPQPGEGPSPEAQAKGFFDFRFLGTTAHGPQLRVKVTGDRDPGYGSTARMLAQAAACLLLDVPRTERGGGFWTPATVFGDKLIARLEAHAGLRFTVLEA</sequence>
<dbReference type="InterPro" id="IPR036291">
    <property type="entry name" value="NAD(P)-bd_dom_sf"/>
</dbReference>
<comment type="caution">
    <text evidence="2">The sequence shown here is derived from an EMBL/GenBank/DDBJ whole genome shotgun (WGS) entry which is preliminary data.</text>
</comment>
<evidence type="ECO:0000313" key="3">
    <source>
        <dbReference type="Proteomes" id="UP000241421"/>
    </source>
</evidence>
<protein>
    <submittedName>
        <fullName evidence="2">Saccharopine dehydrogenase</fullName>
    </submittedName>
</protein>
<accession>A0A2U2HM62</accession>
<dbReference type="GO" id="GO:0005886">
    <property type="term" value="C:plasma membrane"/>
    <property type="evidence" value="ECO:0007669"/>
    <property type="project" value="TreeGrafter"/>
</dbReference>
<dbReference type="GO" id="GO:0009247">
    <property type="term" value="P:glycolipid biosynthetic process"/>
    <property type="evidence" value="ECO:0007669"/>
    <property type="project" value="TreeGrafter"/>
</dbReference>
<dbReference type="InterPro" id="IPR051276">
    <property type="entry name" value="Saccharopine_DH-like_oxidrdct"/>
</dbReference>
<name>A0A2U2HM62_9BURK</name>
<proteinExistence type="predicted"/>
<evidence type="ECO:0000313" key="2">
    <source>
        <dbReference type="EMBL" id="PWF48515.1"/>
    </source>
</evidence>
<dbReference type="OrthoDB" id="4420885at2"/>
<dbReference type="PANTHER" id="PTHR12286:SF5">
    <property type="entry name" value="SACCHAROPINE DEHYDROGENASE-LIKE OXIDOREDUCTASE"/>
    <property type="match status" value="1"/>
</dbReference>
<dbReference type="Pfam" id="PF03435">
    <property type="entry name" value="Sacchrp_dh_NADP"/>
    <property type="match status" value="1"/>
</dbReference>
<dbReference type="Gene3D" id="3.40.50.720">
    <property type="entry name" value="NAD(P)-binding Rossmann-like Domain"/>
    <property type="match status" value="1"/>
</dbReference>
<dbReference type="Proteomes" id="UP000241421">
    <property type="component" value="Unassembled WGS sequence"/>
</dbReference>
<dbReference type="PANTHER" id="PTHR12286">
    <property type="entry name" value="SACCHAROPINE DEHYDROGENASE-LIKE OXIDOREDUCTASE"/>
    <property type="match status" value="1"/>
</dbReference>
<feature type="domain" description="Saccharopine dehydrogenase NADP binding" evidence="1">
    <location>
        <begin position="9"/>
        <end position="136"/>
    </location>
</feature>
<organism evidence="2 3">
    <name type="scientific">Massilia glaciei</name>
    <dbReference type="NCBI Taxonomy" id="1524097"/>
    <lineage>
        <taxon>Bacteria</taxon>
        <taxon>Pseudomonadati</taxon>
        <taxon>Pseudomonadota</taxon>
        <taxon>Betaproteobacteria</taxon>
        <taxon>Burkholderiales</taxon>
        <taxon>Oxalobacteraceae</taxon>
        <taxon>Telluria group</taxon>
        <taxon>Massilia</taxon>
    </lineage>
</organism>